<evidence type="ECO:0000256" key="7">
    <source>
        <dbReference type="ARBA" id="ARBA00023136"/>
    </source>
</evidence>
<feature type="transmembrane region" description="Helical" evidence="8">
    <location>
        <begin position="331"/>
        <end position="356"/>
    </location>
</feature>
<dbReference type="InterPro" id="IPR003663">
    <property type="entry name" value="Sugar/inositol_transpt"/>
</dbReference>
<evidence type="ECO:0000313" key="10">
    <source>
        <dbReference type="EMBL" id="KAK7584261.1"/>
    </source>
</evidence>
<evidence type="ECO:0000256" key="5">
    <source>
        <dbReference type="ARBA" id="ARBA00022692"/>
    </source>
</evidence>
<keyword evidence="2" id="KW-0813">Transport</keyword>
<feature type="transmembrane region" description="Helical" evidence="8">
    <location>
        <begin position="234"/>
        <end position="257"/>
    </location>
</feature>
<dbReference type="Proteomes" id="UP001367676">
    <property type="component" value="Unassembled WGS sequence"/>
</dbReference>
<proteinExistence type="predicted"/>
<dbReference type="PANTHER" id="PTHR48021:SF1">
    <property type="entry name" value="GH07001P-RELATED"/>
    <property type="match status" value="1"/>
</dbReference>
<evidence type="ECO:0000256" key="2">
    <source>
        <dbReference type="ARBA" id="ARBA00022448"/>
    </source>
</evidence>
<organism evidence="10 11">
    <name type="scientific">Parthenolecanium corni</name>
    <dbReference type="NCBI Taxonomy" id="536013"/>
    <lineage>
        <taxon>Eukaryota</taxon>
        <taxon>Metazoa</taxon>
        <taxon>Ecdysozoa</taxon>
        <taxon>Arthropoda</taxon>
        <taxon>Hexapoda</taxon>
        <taxon>Insecta</taxon>
        <taxon>Pterygota</taxon>
        <taxon>Neoptera</taxon>
        <taxon>Paraneoptera</taxon>
        <taxon>Hemiptera</taxon>
        <taxon>Sternorrhyncha</taxon>
        <taxon>Coccoidea</taxon>
        <taxon>Coccidae</taxon>
        <taxon>Parthenolecanium</taxon>
    </lineage>
</organism>
<dbReference type="PRINTS" id="PR00171">
    <property type="entry name" value="SUGRTRNSPORT"/>
</dbReference>
<keyword evidence="4" id="KW-0762">Sugar transport</keyword>
<dbReference type="FunFam" id="1.20.1250.20:FF:000218">
    <property type="entry name" value="facilitated trehalose transporter Tret1"/>
    <property type="match status" value="1"/>
</dbReference>
<dbReference type="InterPro" id="IPR020846">
    <property type="entry name" value="MFS_dom"/>
</dbReference>
<evidence type="ECO:0000259" key="9">
    <source>
        <dbReference type="PROSITE" id="PS50850"/>
    </source>
</evidence>
<dbReference type="Pfam" id="PF00083">
    <property type="entry name" value="Sugar_tr"/>
    <property type="match status" value="1"/>
</dbReference>
<dbReference type="EMBL" id="JBBCAQ010000032">
    <property type="protein sequence ID" value="KAK7584261.1"/>
    <property type="molecule type" value="Genomic_DNA"/>
</dbReference>
<evidence type="ECO:0000256" key="6">
    <source>
        <dbReference type="ARBA" id="ARBA00022989"/>
    </source>
</evidence>
<keyword evidence="7 8" id="KW-0472">Membrane</keyword>
<gene>
    <name evidence="10" type="ORF">V9T40_005224</name>
</gene>
<dbReference type="SUPFAM" id="SSF103473">
    <property type="entry name" value="MFS general substrate transporter"/>
    <property type="match status" value="1"/>
</dbReference>
<dbReference type="InterPro" id="IPR005828">
    <property type="entry name" value="MFS_sugar_transport-like"/>
</dbReference>
<evidence type="ECO:0000256" key="1">
    <source>
        <dbReference type="ARBA" id="ARBA00004651"/>
    </source>
</evidence>
<keyword evidence="11" id="KW-1185">Reference proteome</keyword>
<comment type="caution">
    <text evidence="10">The sequence shown here is derived from an EMBL/GenBank/DDBJ whole genome shotgun (WGS) entry which is preliminary data.</text>
</comment>
<dbReference type="GO" id="GO:0005886">
    <property type="term" value="C:plasma membrane"/>
    <property type="evidence" value="ECO:0007669"/>
    <property type="project" value="UniProtKB-SubCell"/>
</dbReference>
<accession>A0AAN9TFG6</accession>
<dbReference type="PROSITE" id="PS00216">
    <property type="entry name" value="SUGAR_TRANSPORT_1"/>
    <property type="match status" value="1"/>
</dbReference>
<feature type="transmembrane region" description="Helical" evidence="8">
    <location>
        <begin position="149"/>
        <end position="166"/>
    </location>
</feature>
<feature type="transmembrane region" description="Helical" evidence="8">
    <location>
        <begin position="298"/>
        <end position="319"/>
    </location>
</feature>
<reference evidence="10 11" key="1">
    <citation type="submission" date="2024-03" db="EMBL/GenBank/DDBJ databases">
        <title>Adaptation during the transition from Ophiocordyceps entomopathogen to insect associate is accompanied by gene loss and intensified selection.</title>
        <authorList>
            <person name="Ward C.M."/>
            <person name="Onetto C.A."/>
            <person name="Borneman A.R."/>
        </authorList>
    </citation>
    <scope>NUCLEOTIDE SEQUENCE [LARGE SCALE GENOMIC DNA]</scope>
    <source>
        <strain evidence="10">AWRI1</strain>
        <tissue evidence="10">Single Adult Female</tissue>
    </source>
</reference>
<dbReference type="AlphaFoldDB" id="A0AAN9TFG6"/>
<feature type="domain" description="Major facilitator superfamily (MFS) profile" evidence="9">
    <location>
        <begin position="1"/>
        <end position="422"/>
    </location>
</feature>
<dbReference type="InterPro" id="IPR036259">
    <property type="entry name" value="MFS_trans_sf"/>
</dbReference>
<keyword evidence="3" id="KW-1003">Cell membrane</keyword>
<feature type="transmembrane region" description="Helical" evidence="8">
    <location>
        <begin position="269"/>
        <end position="291"/>
    </location>
</feature>
<protein>
    <recommendedName>
        <fullName evidence="9">Major facilitator superfamily (MFS) profile domain-containing protein</fullName>
    </recommendedName>
</protein>
<comment type="subcellular location">
    <subcellularLocation>
        <location evidence="1">Cell membrane</location>
        <topology evidence="1">Multi-pass membrane protein</topology>
    </subcellularLocation>
</comment>
<feature type="transmembrane region" description="Helical" evidence="8">
    <location>
        <begin position="120"/>
        <end position="143"/>
    </location>
</feature>
<feature type="transmembrane region" description="Helical" evidence="8">
    <location>
        <begin position="396"/>
        <end position="418"/>
    </location>
</feature>
<dbReference type="GO" id="GO:0022857">
    <property type="term" value="F:transmembrane transporter activity"/>
    <property type="evidence" value="ECO:0007669"/>
    <property type="project" value="InterPro"/>
</dbReference>
<evidence type="ECO:0000256" key="4">
    <source>
        <dbReference type="ARBA" id="ARBA00022597"/>
    </source>
</evidence>
<feature type="transmembrane region" description="Helical" evidence="8">
    <location>
        <begin position="35"/>
        <end position="55"/>
    </location>
</feature>
<evidence type="ECO:0000313" key="11">
    <source>
        <dbReference type="Proteomes" id="UP001367676"/>
    </source>
</evidence>
<dbReference type="InterPro" id="IPR050549">
    <property type="entry name" value="MFS_Trehalose_Transporter"/>
</dbReference>
<evidence type="ECO:0000256" key="3">
    <source>
        <dbReference type="ARBA" id="ARBA00022475"/>
    </source>
</evidence>
<dbReference type="PANTHER" id="PTHR48021">
    <property type="match status" value="1"/>
</dbReference>
<feature type="transmembrane region" description="Helical" evidence="8">
    <location>
        <begin position="62"/>
        <end position="78"/>
    </location>
</feature>
<dbReference type="Gene3D" id="1.20.1250.20">
    <property type="entry name" value="MFS general substrate transporter like domains"/>
    <property type="match status" value="1"/>
</dbReference>
<evidence type="ECO:0000256" key="8">
    <source>
        <dbReference type="SAM" id="Phobius"/>
    </source>
</evidence>
<sequence>MQIWGLWSGGSRKCYEISVLGLTSDKTSLWVDVPYITSTFLLPGPLGSFTVGILMEIYGRKKIVQLAYLPLLLGWAIISQADSVMTLCIGRLMTGFALGMEPAAIVYASEVMLPPSHRSIVLTFISPAFYSGMALTYFVGYFLAWQQEAICMSALGALSFLLVFAIPESPSWLLSKNKIKETTRSLQWLTNDSINVDEELANLKGADVCKLEETHKTKESFFQSTMDTGAWKPLLIIMLFIFCQQFSGYKILVFYTVSFYESFGTEIDSYLSSIIFAVITVFSSLLLAIVINLVNRKTLMMVSGAGVCVLCSITAAHLYFFRNEENRPVFWLPIVCIWINVVFSTFGLNTLTWIMAGELFPRKVRGTMVGLVWAGGFFLMFISVKIYPALASIIQVYGVLTMFSIVAFISIICSIYILPETRGKTLSEIEVLWLPKKNRH</sequence>
<keyword evidence="6 8" id="KW-1133">Transmembrane helix</keyword>
<dbReference type="InterPro" id="IPR005829">
    <property type="entry name" value="Sugar_transporter_CS"/>
</dbReference>
<feature type="transmembrane region" description="Helical" evidence="8">
    <location>
        <begin position="368"/>
        <end position="390"/>
    </location>
</feature>
<name>A0AAN9TFG6_9HEMI</name>
<dbReference type="PROSITE" id="PS50850">
    <property type="entry name" value="MFS"/>
    <property type="match status" value="1"/>
</dbReference>
<keyword evidence="5 8" id="KW-0812">Transmembrane</keyword>
<feature type="transmembrane region" description="Helical" evidence="8">
    <location>
        <begin position="84"/>
        <end position="108"/>
    </location>
</feature>